<accession>A0ABU7LA18</accession>
<protein>
    <submittedName>
        <fullName evidence="1">Uncharacterized protein</fullName>
    </submittedName>
</protein>
<sequence length="164" mass="17072">MTIQFAPETTDSDHRADDHLAGTRFWPGFSVGVCAATMIGALIATESLVSDRMSGAPLFEIAGTVTLIDGAASSSTPGFACEGDRGYNDISSSTAVRVSDESGMLLATGSLAYSVLEGDFCTFFFTVPDLPRGASRYDVEISHRGSVSYDEAEAASGVHLALGS</sequence>
<reference evidence="1 2" key="1">
    <citation type="submission" date="2023-07" db="EMBL/GenBank/DDBJ databases">
        <authorList>
            <person name="Girao M."/>
            <person name="Carvalho M.F."/>
        </authorList>
    </citation>
    <scope>NUCLEOTIDE SEQUENCE [LARGE SCALE GENOMIC DNA]</scope>
    <source>
        <strain evidence="1 2">YIM65754</strain>
    </source>
</reference>
<keyword evidence="2" id="KW-1185">Reference proteome</keyword>
<gene>
    <name evidence="1" type="ORF">Q7514_12745</name>
</gene>
<dbReference type="RefSeq" id="WP_330133638.1">
    <property type="nucleotide sequence ID" value="NZ_JAUTXY010000005.1"/>
</dbReference>
<dbReference type="Proteomes" id="UP001336020">
    <property type="component" value="Unassembled WGS sequence"/>
</dbReference>
<evidence type="ECO:0000313" key="1">
    <source>
        <dbReference type="EMBL" id="MEE2058389.1"/>
    </source>
</evidence>
<evidence type="ECO:0000313" key="2">
    <source>
        <dbReference type="Proteomes" id="UP001336020"/>
    </source>
</evidence>
<comment type="caution">
    <text evidence="1">The sequence shown here is derived from an EMBL/GenBank/DDBJ whole genome shotgun (WGS) entry which is preliminary data.</text>
</comment>
<name>A0ABU7LA18_9NOCA</name>
<proteinExistence type="predicted"/>
<organism evidence="1 2">
    <name type="scientific">Rhodococcus artemisiae</name>
    <dbReference type="NCBI Taxonomy" id="714159"/>
    <lineage>
        <taxon>Bacteria</taxon>
        <taxon>Bacillati</taxon>
        <taxon>Actinomycetota</taxon>
        <taxon>Actinomycetes</taxon>
        <taxon>Mycobacteriales</taxon>
        <taxon>Nocardiaceae</taxon>
        <taxon>Rhodococcus</taxon>
    </lineage>
</organism>
<dbReference type="EMBL" id="JAUTXY010000005">
    <property type="protein sequence ID" value="MEE2058389.1"/>
    <property type="molecule type" value="Genomic_DNA"/>
</dbReference>